<gene>
    <name evidence="2" type="ORF">MQE36_08165</name>
</gene>
<feature type="domain" description="Peptidase M28" evidence="1">
    <location>
        <begin position="97"/>
        <end position="297"/>
    </location>
</feature>
<reference evidence="2 3" key="1">
    <citation type="journal article" date="2018" name="Int. J. Syst. Evol. Microbiol.">
        <title>Zhouia spongiae sp. nov., isolated from a marine sponge.</title>
        <authorList>
            <person name="Zhuang L."/>
            <person name="Lin B."/>
            <person name="Qin F."/>
            <person name="Luo L."/>
        </authorList>
    </citation>
    <scope>NUCLEOTIDE SEQUENCE [LARGE SCALE GENOMIC DNA]</scope>
    <source>
        <strain evidence="2 3">HN-Y44</strain>
    </source>
</reference>
<evidence type="ECO:0000259" key="1">
    <source>
        <dbReference type="Pfam" id="PF04389"/>
    </source>
</evidence>
<dbReference type="InterPro" id="IPR007484">
    <property type="entry name" value="Peptidase_M28"/>
</dbReference>
<dbReference type="RefSeq" id="WP_242938668.1">
    <property type="nucleotide sequence ID" value="NZ_CP094326.1"/>
</dbReference>
<accession>A0ABY3YRL6</accession>
<evidence type="ECO:0000313" key="2">
    <source>
        <dbReference type="EMBL" id="UNZ00301.1"/>
    </source>
</evidence>
<dbReference type="SUPFAM" id="SSF53187">
    <property type="entry name" value="Zn-dependent exopeptidases"/>
    <property type="match status" value="1"/>
</dbReference>
<dbReference type="Gene3D" id="3.40.630.10">
    <property type="entry name" value="Zn peptidases"/>
    <property type="match status" value="1"/>
</dbReference>
<evidence type="ECO:0000313" key="3">
    <source>
        <dbReference type="Proteomes" id="UP000829476"/>
    </source>
</evidence>
<dbReference type="Pfam" id="PF04389">
    <property type="entry name" value="Peptidase_M28"/>
    <property type="match status" value="1"/>
</dbReference>
<dbReference type="CDD" id="cd03877">
    <property type="entry name" value="M28_like"/>
    <property type="match status" value="1"/>
</dbReference>
<dbReference type="Proteomes" id="UP000829476">
    <property type="component" value="Chromosome"/>
</dbReference>
<name>A0ABY3YRL6_9FLAO</name>
<dbReference type="PROSITE" id="PS51257">
    <property type="entry name" value="PROKAR_LIPOPROTEIN"/>
    <property type="match status" value="1"/>
</dbReference>
<organism evidence="2 3">
    <name type="scientific">Zhouia spongiae</name>
    <dbReference type="NCBI Taxonomy" id="2202721"/>
    <lineage>
        <taxon>Bacteria</taxon>
        <taxon>Pseudomonadati</taxon>
        <taxon>Bacteroidota</taxon>
        <taxon>Flavobacteriia</taxon>
        <taxon>Flavobacteriales</taxon>
        <taxon>Flavobacteriaceae</taxon>
        <taxon>Zhouia</taxon>
    </lineage>
</organism>
<dbReference type="EMBL" id="CP094326">
    <property type="protein sequence ID" value="UNZ00301.1"/>
    <property type="molecule type" value="Genomic_DNA"/>
</dbReference>
<protein>
    <submittedName>
        <fullName evidence="2">M20/M25/M40 family metallo-hydrolase</fullName>
    </submittedName>
</protein>
<proteinExistence type="predicted"/>
<keyword evidence="3" id="KW-1185">Reference proteome</keyword>
<dbReference type="PANTHER" id="PTHR12147:SF26">
    <property type="entry name" value="PEPTIDASE M28 DOMAIN-CONTAINING PROTEIN"/>
    <property type="match status" value="1"/>
</dbReference>
<dbReference type="PANTHER" id="PTHR12147">
    <property type="entry name" value="METALLOPEPTIDASE M28 FAMILY MEMBER"/>
    <property type="match status" value="1"/>
</dbReference>
<dbReference type="InterPro" id="IPR045175">
    <property type="entry name" value="M28_fam"/>
</dbReference>
<sequence length="320" mass="36182">MMKRILLLTLIGLTTFGCKSLPNKKYGPRNNAESVTEKSVAEIMKQLSADELTGRDSGTKGIELAADYIEYVFANSKVEPFFQSYKDSLSNFKNAYNVVGVVAGSDPDLKNEYILIGAHYDHVGIIDAVENDSIANGANDNASGTTAVMELAEYFGKKRTNRRSIIFALFSAEEKGLLGSAHLAPKLKKEDIDLYAMVNFEMIGVPMQQDYTAYITGYNDSNMAEKMNEYAEEKDLVGFLPQAKEYNLFKRSDNYPFYEAFKVPSQTLCTFDFTNYDYYHHVDDEFSEIDIPHMTSFINKMIPVIEKMANTQNKDIKFHE</sequence>